<dbReference type="Gene3D" id="3.40.50.1820">
    <property type="entry name" value="alpha/beta hydrolase"/>
    <property type="match status" value="1"/>
</dbReference>
<feature type="domain" description="AB hydrolase-1" evidence="1">
    <location>
        <begin position="39"/>
        <end position="249"/>
    </location>
</feature>
<proteinExistence type="predicted"/>
<dbReference type="PANTHER" id="PTHR43433">
    <property type="entry name" value="HYDROLASE, ALPHA/BETA FOLD FAMILY PROTEIN"/>
    <property type="match status" value="1"/>
</dbReference>
<dbReference type="Pfam" id="PF12697">
    <property type="entry name" value="Abhydrolase_6"/>
    <property type="match status" value="1"/>
</dbReference>
<dbReference type="GO" id="GO:0046503">
    <property type="term" value="P:glycerolipid catabolic process"/>
    <property type="evidence" value="ECO:0007669"/>
    <property type="project" value="TreeGrafter"/>
</dbReference>
<dbReference type="OrthoDB" id="63519at2"/>
<dbReference type="EMBL" id="SMKP01000040">
    <property type="protein sequence ID" value="TDD20969.1"/>
    <property type="molecule type" value="Genomic_DNA"/>
</dbReference>
<sequence length="264" mass="28153">MSTVRSADGTPIAYTRAGQGPAVILVDGALSFRAQSINTGLATALAGDFTVYTYDRRGRGESGDTPPYTTEREIEDLAALAAETGGPVRLYGTSSGAALALAATDAGVPVEKLALYEPPFIVDDTRPAIPAGYERTLDELVAADRRADAVRYFMRVGVGLPGMAVAMMRFMPAWSTLKSVAHTLPYDVAFVAPYEKGEPYPESSWPGVKTPTLVMDGAKSRPWIRNAARSLADLLPGAEHRTLDGQTHIVKPAALAPVLTEFFH</sequence>
<evidence type="ECO:0000259" key="1">
    <source>
        <dbReference type="Pfam" id="PF12697"/>
    </source>
</evidence>
<evidence type="ECO:0000313" key="3">
    <source>
        <dbReference type="Proteomes" id="UP000294543"/>
    </source>
</evidence>
<evidence type="ECO:0000313" key="2">
    <source>
        <dbReference type="EMBL" id="TDD20969.1"/>
    </source>
</evidence>
<gene>
    <name evidence="2" type="ORF">E1294_16405</name>
</gene>
<dbReference type="AlphaFoldDB" id="A0A4R4WTJ1"/>
<dbReference type="Proteomes" id="UP000294543">
    <property type="component" value="Unassembled WGS sequence"/>
</dbReference>
<keyword evidence="2" id="KW-0378">Hydrolase</keyword>
<dbReference type="InterPro" id="IPR050471">
    <property type="entry name" value="AB_hydrolase"/>
</dbReference>
<dbReference type="PANTHER" id="PTHR43433:SF5">
    <property type="entry name" value="AB HYDROLASE-1 DOMAIN-CONTAINING PROTEIN"/>
    <property type="match status" value="1"/>
</dbReference>
<protein>
    <submittedName>
        <fullName evidence="2">Alpha/beta hydrolase</fullName>
    </submittedName>
</protein>
<dbReference type="InterPro" id="IPR000073">
    <property type="entry name" value="AB_hydrolase_1"/>
</dbReference>
<dbReference type="SUPFAM" id="SSF53474">
    <property type="entry name" value="alpha/beta-Hydrolases"/>
    <property type="match status" value="1"/>
</dbReference>
<organism evidence="2 3">
    <name type="scientific">Nonomuraea diastatica</name>
    <dbReference type="NCBI Taxonomy" id="1848329"/>
    <lineage>
        <taxon>Bacteria</taxon>
        <taxon>Bacillati</taxon>
        <taxon>Actinomycetota</taxon>
        <taxon>Actinomycetes</taxon>
        <taxon>Streptosporangiales</taxon>
        <taxon>Streptosporangiaceae</taxon>
        <taxon>Nonomuraea</taxon>
    </lineage>
</organism>
<name>A0A4R4WTJ1_9ACTN</name>
<dbReference type="InterPro" id="IPR029058">
    <property type="entry name" value="AB_hydrolase_fold"/>
</dbReference>
<reference evidence="2 3" key="1">
    <citation type="submission" date="2019-03" db="EMBL/GenBank/DDBJ databases">
        <title>Draft genome sequences of novel Actinobacteria.</title>
        <authorList>
            <person name="Sahin N."/>
            <person name="Ay H."/>
            <person name="Saygin H."/>
        </authorList>
    </citation>
    <scope>NUCLEOTIDE SEQUENCE [LARGE SCALE GENOMIC DNA]</scope>
    <source>
        <strain evidence="2 3">KC712</strain>
    </source>
</reference>
<dbReference type="GO" id="GO:0004806">
    <property type="term" value="F:triacylglycerol lipase activity"/>
    <property type="evidence" value="ECO:0007669"/>
    <property type="project" value="TreeGrafter"/>
</dbReference>
<comment type="caution">
    <text evidence="2">The sequence shown here is derived from an EMBL/GenBank/DDBJ whole genome shotgun (WGS) entry which is preliminary data.</text>
</comment>
<accession>A0A4R4WTJ1</accession>
<dbReference type="RefSeq" id="WP_132509385.1">
    <property type="nucleotide sequence ID" value="NZ_SMKP01000040.1"/>
</dbReference>
<keyword evidence="3" id="KW-1185">Reference proteome</keyword>